<name>A0A176ZC64_9BRAD</name>
<accession>A0A176ZC64</accession>
<evidence type="ECO:0000259" key="6">
    <source>
        <dbReference type="Pfam" id="PF00389"/>
    </source>
</evidence>
<dbReference type="Pfam" id="PF00389">
    <property type="entry name" value="2-Hacid_dh"/>
    <property type="match status" value="1"/>
</dbReference>
<dbReference type="InterPro" id="IPR029753">
    <property type="entry name" value="D-isomer_DH_CS"/>
</dbReference>
<evidence type="ECO:0000256" key="3">
    <source>
        <dbReference type="ARBA" id="ARBA00023002"/>
    </source>
</evidence>
<evidence type="ECO:0000256" key="1">
    <source>
        <dbReference type="ARBA" id="ARBA00005854"/>
    </source>
</evidence>
<evidence type="ECO:0000256" key="5">
    <source>
        <dbReference type="RuleBase" id="RU003719"/>
    </source>
</evidence>
<keyword evidence="3 5" id="KW-0560">Oxidoreductase</keyword>
<dbReference type="PANTHER" id="PTHR42789:SF1">
    <property type="entry name" value="D-ISOMER SPECIFIC 2-HYDROXYACID DEHYDROGENASE FAMILY PROTEIN (AFU_ORTHOLOGUE AFUA_6G10090)"/>
    <property type="match status" value="1"/>
</dbReference>
<comment type="caution">
    <text evidence="8">The sequence shown here is derived from an EMBL/GenBank/DDBJ whole genome shotgun (WGS) entry which is preliminary data.</text>
</comment>
<dbReference type="GO" id="GO:0016616">
    <property type="term" value="F:oxidoreductase activity, acting on the CH-OH group of donors, NAD or NADP as acceptor"/>
    <property type="evidence" value="ECO:0007669"/>
    <property type="project" value="InterPro"/>
</dbReference>
<dbReference type="PROSITE" id="PS00065">
    <property type="entry name" value="D_2_HYDROXYACID_DH_1"/>
    <property type="match status" value="1"/>
</dbReference>
<evidence type="ECO:0000259" key="7">
    <source>
        <dbReference type="Pfam" id="PF02826"/>
    </source>
</evidence>
<feature type="domain" description="D-isomer specific 2-hydroxyacid dehydrogenase NAD-binding" evidence="7">
    <location>
        <begin position="114"/>
        <end position="288"/>
    </location>
</feature>
<dbReference type="Gene3D" id="3.40.50.720">
    <property type="entry name" value="NAD(P)-binding Rossmann-like Domain"/>
    <property type="match status" value="2"/>
</dbReference>
<dbReference type="InterPro" id="IPR006140">
    <property type="entry name" value="D-isomer_DH_NAD-bd"/>
</dbReference>
<evidence type="ECO:0000313" key="9">
    <source>
        <dbReference type="Proteomes" id="UP000077173"/>
    </source>
</evidence>
<keyword evidence="2" id="KW-0028">Amino-acid biosynthesis</keyword>
<evidence type="ECO:0000256" key="4">
    <source>
        <dbReference type="ARBA" id="ARBA00023027"/>
    </source>
</evidence>
<organism evidence="8 9">
    <name type="scientific">Bradyrhizobium neotropicale</name>
    <dbReference type="NCBI Taxonomy" id="1497615"/>
    <lineage>
        <taxon>Bacteria</taxon>
        <taxon>Pseudomonadati</taxon>
        <taxon>Pseudomonadota</taxon>
        <taxon>Alphaproteobacteria</taxon>
        <taxon>Hyphomicrobiales</taxon>
        <taxon>Nitrobacteraceae</taxon>
        <taxon>Bradyrhizobium</taxon>
    </lineage>
</organism>
<comment type="similarity">
    <text evidence="1 5">Belongs to the D-isomer specific 2-hydroxyacid dehydrogenase family.</text>
</comment>
<dbReference type="Proteomes" id="UP000077173">
    <property type="component" value="Unassembled WGS sequence"/>
</dbReference>
<dbReference type="InterPro" id="IPR029752">
    <property type="entry name" value="D-isomer_DH_CS1"/>
</dbReference>
<dbReference type="FunFam" id="3.40.50.720:FF:000203">
    <property type="entry name" value="D-3-phosphoglycerate dehydrogenase (SerA)"/>
    <property type="match status" value="1"/>
</dbReference>
<feature type="domain" description="D-isomer specific 2-hydroxyacid dehydrogenase catalytic" evidence="6">
    <location>
        <begin position="24"/>
        <end position="317"/>
    </location>
</feature>
<dbReference type="Pfam" id="PF02826">
    <property type="entry name" value="2-Hacid_dh_C"/>
    <property type="match status" value="1"/>
</dbReference>
<dbReference type="RefSeq" id="WP_063678027.1">
    <property type="nucleotide sequence ID" value="NZ_LSEF01000037.1"/>
</dbReference>
<reference evidence="8 9" key="1">
    <citation type="submission" date="2016-02" db="EMBL/GenBank/DDBJ databases">
        <title>Draft genome sequence of the strain BR 10247T Bradyrhizobium neotropicale isolated from nodules of Centrolobium paraense.</title>
        <authorList>
            <person name="Simoes-Araujo J.L."/>
            <person name="Barauna A.C."/>
            <person name="Silva K."/>
            <person name="Zilli J.E."/>
        </authorList>
    </citation>
    <scope>NUCLEOTIDE SEQUENCE [LARGE SCALE GENOMIC DNA]</scope>
    <source>
        <strain evidence="8 9">BR 10247</strain>
    </source>
</reference>
<dbReference type="SUPFAM" id="SSF51735">
    <property type="entry name" value="NAD(P)-binding Rossmann-fold domains"/>
    <property type="match status" value="1"/>
</dbReference>
<dbReference type="GO" id="GO:0051287">
    <property type="term" value="F:NAD binding"/>
    <property type="evidence" value="ECO:0007669"/>
    <property type="project" value="InterPro"/>
</dbReference>
<proteinExistence type="inferred from homology"/>
<dbReference type="SUPFAM" id="SSF52283">
    <property type="entry name" value="Formate/glycerate dehydrogenase catalytic domain-like"/>
    <property type="match status" value="1"/>
</dbReference>
<keyword evidence="4" id="KW-0520">NAD</keyword>
<evidence type="ECO:0000256" key="2">
    <source>
        <dbReference type="ARBA" id="ARBA00022605"/>
    </source>
</evidence>
<keyword evidence="9" id="KW-1185">Reference proteome</keyword>
<dbReference type="PROSITE" id="PS00671">
    <property type="entry name" value="D_2_HYDROXYACID_DH_3"/>
    <property type="match status" value="1"/>
</dbReference>
<sequence>MTRLRCAILDDYFNIALNVADWPKLADRVDVTVFSHPFASEQAAAGALADFEIICAMRERTAFPRSLFEALPKLKLLLTSGMRNASIDMEAAKARGVAIGGTQYSRDPTAPLTMGLILELTRGIGRENARMHAGEPWQTFAGVEVEGLTLGVVGLGKLGSKMAGIAKAFGMNVIAWSPNLTPEKCKAAGVGYASKEDLFAKADIITIHVVLSERSRGLVGAADLARMKPTAFLVNTARGPIVDEAALLEALQQKKIAGAGIDVFSVEPLPVDHPFRKLDNLVLTPHLGYATEDGLRIHYGQMVEAIDAWTKGSDLPRKLA</sequence>
<protein>
    <submittedName>
        <fullName evidence="8">Hydroxyacid dehydrogenase</fullName>
    </submittedName>
</protein>
<dbReference type="EMBL" id="LSEF01000037">
    <property type="protein sequence ID" value="OAF18169.1"/>
    <property type="molecule type" value="Genomic_DNA"/>
</dbReference>
<dbReference type="InterPro" id="IPR006139">
    <property type="entry name" value="D-isomer_2_OHA_DH_cat_dom"/>
</dbReference>
<evidence type="ECO:0000313" key="8">
    <source>
        <dbReference type="EMBL" id="OAF18169.1"/>
    </source>
</evidence>
<dbReference type="PANTHER" id="PTHR42789">
    <property type="entry name" value="D-ISOMER SPECIFIC 2-HYDROXYACID DEHYDROGENASE FAMILY PROTEIN (AFU_ORTHOLOGUE AFUA_6G10090)"/>
    <property type="match status" value="1"/>
</dbReference>
<dbReference type="GO" id="GO:0008652">
    <property type="term" value="P:amino acid biosynthetic process"/>
    <property type="evidence" value="ECO:0007669"/>
    <property type="project" value="UniProtKB-KW"/>
</dbReference>
<dbReference type="InterPro" id="IPR050857">
    <property type="entry name" value="D-2-hydroxyacid_DH"/>
</dbReference>
<gene>
    <name evidence="8" type="ORF">AXW67_06625</name>
</gene>
<dbReference type="CDD" id="cd12169">
    <property type="entry name" value="PGDH_like_1"/>
    <property type="match status" value="1"/>
</dbReference>
<dbReference type="AlphaFoldDB" id="A0A176ZC64"/>
<dbReference type="InterPro" id="IPR036291">
    <property type="entry name" value="NAD(P)-bd_dom_sf"/>
</dbReference>